<evidence type="ECO:0000256" key="1">
    <source>
        <dbReference type="SAM" id="Phobius"/>
    </source>
</evidence>
<evidence type="ECO:0000313" key="3">
    <source>
        <dbReference type="Proteomes" id="UP000292085"/>
    </source>
</evidence>
<accession>A0A4Q6XRR6</accession>
<evidence type="ECO:0000313" key="2">
    <source>
        <dbReference type="EMBL" id="RZF63123.1"/>
    </source>
</evidence>
<keyword evidence="1" id="KW-0472">Membrane</keyword>
<dbReference type="EMBL" id="SGIS01000031">
    <property type="protein sequence ID" value="RZF63123.1"/>
    <property type="molecule type" value="Genomic_DNA"/>
</dbReference>
<dbReference type="RefSeq" id="WP_130159412.1">
    <property type="nucleotide sequence ID" value="NZ_SGIS01000031.1"/>
</dbReference>
<sequence length="105" mass="11401">MMLRVFVTVAAMLAFTVALVVVVLAPLQWPVLIWTGVVLAGVLFERARYGAARAAPVGGDWRETPERFIDDASGKVMVVWVSPSSGERRYVAADDDVNAPANELQ</sequence>
<proteinExistence type="predicted"/>
<dbReference type="AlphaFoldDB" id="A0A4Q6XRR6"/>
<gene>
    <name evidence="2" type="ORF">EWE75_17555</name>
</gene>
<dbReference type="Proteomes" id="UP000292085">
    <property type="component" value="Unassembled WGS sequence"/>
</dbReference>
<protein>
    <submittedName>
        <fullName evidence="2">Uncharacterized protein</fullName>
    </submittedName>
</protein>
<organism evidence="2 3">
    <name type="scientific">Sphingomonas populi</name>
    <dbReference type="NCBI Taxonomy" id="2484750"/>
    <lineage>
        <taxon>Bacteria</taxon>
        <taxon>Pseudomonadati</taxon>
        <taxon>Pseudomonadota</taxon>
        <taxon>Alphaproteobacteria</taxon>
        <taxon>Sphingomonadales</taxon>
        <taxon>Sphingomonadaceae</taxon>
        <taxon>Sphingomonas</taxon>
    </lineage>
</organism>
<comment type="caution">
    <text evidence="2">The sequence shown here is derived from an EMBL/GenBank/DDBJ whole genome shotgun (WGS) entry which is preliminary data.</text>
</comment>
<keyword evidence="1" id="KW-1133">Transmembrane helix</keyword>
<keyword evidence="3" id="KW-1185">Reference proteome</keyword>
<reference evidence="2 3" key="1">
    <citation type="submission" date="2019-02" db="EMBL/GenBank/DDBJ databases">
        <authorList>
            <person name="Li Y."/>
        </authorList>
    </citation>
    <scope>NUCLEOTIDE SEQUENCE [LARGE SCALE GENOMIC DNA]</scope>
    <source>
        <strain evidence="2 3">3-7</strain>
    </source>
</reference>
<name>A0A4Q6XRR6_9SPHN</name>
<feature type="transmembrane region" description="Helical" evidence="1">
    <location>
        <begin position="28"/>
        <end position="44"/>
    </location>
</feature>
<dbReference type="OrthoDB" id="7586150at2"/>
<keyword evidence="1" id="KW-0812">Transmembrane</keyword>